<organism evidence="2 3">
    <name type="scientific">Armatimonas rosea</name>
    <dbReference type="NCBI Taxonomy" id="685828"/>
    <lineage>
        <taxon>Bacteria</taxon>
        <taxon>Bacillati</taxon>
        <taxon>Armatimonadota</taxon>
        <taxon>Armatimonadia</taxon>
        <taxon>Armatimonadales</taxon>
        <taxon>Armatimonadaceae</taxon>
        <taxon>Armatimonas</taxon>
    </lineage>
</organism>
<protein>
    <submittedName>
        <fullName evidence="2">Glycosyltransferase involved in cell wall biosynthesis</fullName>
    </submittedName>
</protein>
<dbReference type="InterPro" id="IPR001173">
    <property type="entry name" value="Glyco_trans_2-like"/>
</dbReference>
<dbReference type="Gene3D" id="3.90.550.10">
    <property type="entry name" value="Spore Coat Polysaccharide Biosynthesis Protein SpsA, Chain A"/>
    <property type="match status" value="1"/>
</dbReference>
<dbReference type="PANTHER" id="PTHR48090:SF7">
    <property type="entry name" value="RFBJ PROTEIN"/>
    <property type="match status" value="1"/>
</dbReference>
<dbReference type="InterPro" id="IPR029044">
    <property type="entry name" value="Nucleotide-diphossugar_trans"/>
</dbReference>
<dbReference type="EMBL" id="JACHGW010000003">
    <property type="protein sequence ID" value="MBB6051596.1"/>
    <property type="molecule type" value="Genomic_DNA"/>
</dbReference>
<sequence>MRKTHRERLSDSETFKSKDFCLSVVIPVYNEIHTIKEILERVRNVDISKEVILVDDGSKDGTRDILKNDIEGFFPDVKVYYHDKNQGKGAATRTGIAQATGDYVVVQDADLEYDPNEFFVLLEPLLNGDADVVFGSRFLGSGPHRVCFFWHRVANALLTTLSNITTNLNLTDMEVCYKIFRRDVIQSIKLRANRFDFEPEVTAKVARWMDPTTGKRCRIYEVPISYYGRDYTEGKKIGLKDAFSAVWAILRYRFTD</sequence>
<feature type="domain" description="Glycosyltransferase 2-like" evidence="1">
    <location>
        <begin position="23"/>
        <end position="187"/>
    </location>
</feature>
<comment type="caution">
    <text evidence="2">The sequence shown here is derived from an EMBL/GenBank/DDBJ whole genome shotgun (WGS) entry which is preliminary data.</text>
</comment>
<dbReference type="RefSeq" id="WP_184198854.1">
    <property type="nucleotide sequence ID" value="NZ_JACHGW010000003.1"/>
</dbReference>
<dbReference type="AlphaFoldDB" id="A0A7W9SRN7"/>
<dbReference type="SUPFAM" id="SSF53448">
    <property type="entry name" value="Nucleotide-diphospho-sugar transferases"/>
    <property type="match status" value="1"/>
</dbReference>
<dbReference type="PANTHER" id="PTHR48090">
    <property type="entry name" value="UNDECAPRENYL-PHOSPHATE 4-DEOXY-4-FORMAMIDO-L-ARABINOSE TRANSFERASE-RELATED"/>
    <property type="match status" value="1"/>
</dbReference>
<name>A0A7W9SRN7_ARMRO</name>
<keyword evidence="3" id="KW-1185">Reference proteome</keyword>
<dbReference type="CDD" id="cd04179">
    <property type="entry name" value="DPM_DPG-synthase_like"/>
    <property type="match status" value="1"/>
</dbReference>
<dbReference type="GO" id="GO:0016740">
    <property type="term" value="F:transferase activity"/>
    <property type="evidence" value="ECO:0007669"/>
    <property type="project" value="UniProtKB-KW"/>
</dbReference>
<reference evidence="2 3" key="1">
    <citation type="submission" date="2020-08" db="EMBL/GenBank/DDBJ databases">
        <title>Genomic Encyclopedia of Type Strains, Phase IV (KMG-IV): sequencing the most valuable type-strain genomes for metagenomic binning, comparative biology and taxonomic classification.</title>
        <authorList>
            <person name="Goeker M."/>
        </authorList>
    </citation>
    <scope>NUCLEOTIDE SEQUENCE [LARGE SCALE GENOMIC DNA]</scope>
    <source>
        <strain evidence="2 3">DSM 23562</strain>
    </source>
</reference>
<dbReference type="Pfam" id="PF00535">
    <property type="entry name" value="Glycos_transf_2"/>
    <property type="match status" value="1"/>
</dbReference>
<dbReference type="InterPro" id="IPR050256">
    <property type="entry name" value="Glycosyltransferase_2"/>
</dbReference>
<dbReference type="Proteomes" id="UP000520814">
    <property type="component" value="Unassembled WGS sequence"/>
</dbReference>
<evidence type="ECO:0000313" key="3">
    <source>
        <dbReference type="Proteomes" id="UP000520814"/>
    </source>
</evidence>
<keyword evidence="2" id="KW-0808">Transferase</keyword>
<evidence type="ECO:0000313" key="2">
    <source>
        <dbReference type="EMBL" id="MBB6051596.1"/>
    </source>
</evidence>
<proteinExistence type="predicted"/>
<gene>
    <name evidence="2" type="ORF">HNQ39_003406</name>
</gene>
<accession>A0A7W9SRN7</accession>
<evidence type="ECO:0000259" key="1">
    <source>
        <dbReference type="Pfam" id="PF00535"/>
    </source>
</evidence>